<comment type="caution">
    <text evidence="8">The sequence shown here is derived from an EMBL/GenBank/DDBJ whole genome shotgun (WGS) entry which is preliminary data.</text>
</comment>
<dbReference type="SMART" id="SM00812">
    <property type="entry name" value="Alpha_L_fucos"/>
    <property type="match status" value="1"/>
</dbReference>
<evidence type="ECO:0000256" key="4">
    <source>
        <dbReference type="ARBA" id="ARBA00022729"/>
    </source>
</evidence>
<dbReference type="InterPro" id="IPR000933">
    <property type="entry name" value="Glyco_hydro_29"/>
</dbReference>
<dbReference type="EC" id="3.2.1.51" evidence="3"/>
<evidence type="ECO:0000313" key="9">
    <source>
        <dbReference type="Proteomes" id="UP001314681"/>
    </source>
</evidence>
<comment type="similarity">
    <text evidence="2">Belongs to the glycosyl hydrolase 29 family.</text>
</comment>
<evidence type="ECO:0000256" key="5">
    <source>
        <dbReference type="ARBA" id="ARBA00022801"/>
    </source>
</evidence>
<evidence type="ECO:0000256" key="2">
    <source>
        <dbReference type="ARBA" id="ARBA00007951"/>
    </source>
</evidence>
<dbReference type="Pfam" id="PF01120">
    <property type="entry name" value="Alpha_L_fucos"/>
    <property type="match status" value="1"/>
</dbReference>
<dbReference type="InterPro" id="IPR057739">
    <property type="entry name" value="Glyco_hydro_29_N"/>
</dbReference>
<dbReference type="InterPro" id="IPR016286">
    <property type="entry name" value="FUC_metazoa-typ"/>
</dbReference>
<dbReference type="EMBL" id="JAHQCX010000029">
    <property type="protein sequence ID" value="MBU9729111.1"/>
    <property type="molecule type" value="Genomic_DNA"/>
</dbReference>
<dbReference type="RefSeq" id="WP_238727592.1">
    <property type="nucleotide sequence ID" value="NZ_JAHQCX010000029.1"/>
</dbReference>
<dbReference type="PRINTS" id="PR00741">
    <property type="entry name" value="GLHYDRLASE29"/>
</dbReference>
<reference evidence="8 9" key="1">
    <citation type="submission" date="2021-06" db="EMBL/GenBank/DDBJ databases">
        <title>Description of novel taxa of the family Lachnospiraceae.</title>
        <authorList>
            <person name="Chaplin A.V."/>
            <person name="Sokolova S.R."/>
            <person name="Pikina A.P."/>
            <person name="Korzhanova M."/>
            <person name="Belova V."/>
            <person name="Korostin D."/>
            <person name="Efimov B.A."/>
        </authorList>
    </citation>
    <scope>NUCLEOTIDE SEQUENCE [LARGE SCALE GENOMIC DNA]</scope>
    <source>
        <strain evidence="8 9">ASD4241</strain>
    </source>
</reference>
<evidence type="ECO:0000259" key="7">
    <source>
        <dbReference type="Pfam" id="PF01120"/>
    </source>
</evidence>
<name>A0ABS6KF02_9FIRM</name>
<proteinExistence type="inferred from homology"/>
<dbReference type="Gene3D" id="2.60.40.1180">
    <property type="entry name" value="Golgi alpha-mannosidase II"/>
    <property type="match status" value="1"/>
</dbReference>
<dbReference type="PANTHER" id="PTHR10030:SF37">
    <property type="entry name" value="ALPHA-L-FUCOSIDASE-RELATED"/>
    <property type="match status" value="1"/>
</dbReference>
<evidence type="ECO:0000256" key="1">
    <source>
        <dbReference type="ARBA" id="ARBA00004071"/>
    </source>
</evidence>
<protein>
    <recommendedName>
        <fullName evidence="3">alpha-L-fucosidase</fullName>
        <ecNumber evidence="3">3.2.1.51</ecNumber>
    </recommendedName>
</protein>
<dbReference type="Gene3D" id="3.20.20.80">
    <property type="entry name" value="Glycosidases"/>
    <property type="match status" value="1"/>
</dbReference>
<keyword evidence="6" id="KW-0326">Glycosidase</keyword>
<keyword evidence="5" id="KW-0378">Hydrolase</keyword>
<dbReference type="SUPFAM" id="SSF51445">
    <property type="entry name" value="(Trans)glycosidases"/>
    <property type="match status" value="1"/>
</dbReference>
<evidence type="ECO:0000313" key="8">
    <source>
        <dbReference type="EMBL" id="MBU9729111.1"/>
    </source>
</evidence>
<dbReference type="Proteomes" id="UP001314681">
    <property type="component" value="Unassembled WGS sequence"/>
</dbReference>
<sequence length="486" mass="56400">MDRKGYLREIEKVIAQGPYRDSWESLCEHPMPDWYRKAKFGIFIHWGVYSVPEFGSEWYPRHMYKENSRENRYHLKKYGALNKFGYKDFIPEFRAENFQADEWGELFQAAGARFIVPVGEHHDGFQMYGSGLSRWNAVQMGPKRDILGELKEQAGKRGMMFGASSHRAEHWWFFNQGRLHGDTDVCDPEYQELYGPAAGITRDQDSLYDNPPDEAFLEDWLLRTCEMVDRYRPGLLYFDWWIQVSAFKPYLRKFAAYYYNRSYEWGLQTAIAAKFDSYVHGSAVKDVERGKLGGISPDFWQSDTSTARNSWCYTKDSIYKPSEEILWDLIDVVSKNGALLLNIGPKADGTITEEERMILKDIGAWLAINGEAVYGTTYWKIYGEGPTQMKEGHFQDQQAPVFTPEDIRFTARANYIYAIVMRWPVDGIVRIHSLGRGAGYLASTIRNIRVLGQECSPLYEYRGDWLEVTTGLKELKLPVILKIEIE</sequence>
<dbReference type="InterPro" id="IPR017853">
    <property type="entry name" value="GH"/>
</dbReference>
<keyword evidence="4" id="KW-0732">Signal</keyword>
<dbReference type="InterPro" id="IPR013780">
    <property type="entry name" value="Glyco_hydro_b"/>
</dbReference>
<organism evidence="8 9">
    <name type="scientific">Diplocloster modestus</name>
    <dbReference type="NCBI Taxonomy" id="2850322"/>
    <lineage>
        <taxon>Bacteria</taxon>
        <taxon>Bacillati</taxon>
        <taxon>Bacillota</taxon>
        <taxon>Clostridia</taxon>
        <taxon>Lachnospirales</taxon>
        <taxon>Lachnospiraceae</taxon>
        <taxon>Diplocloster</taxon>
    </lineage>
</organism>
<feature type="domain" description="Glycoside hydrolase family 29 N-terminal" evidence="7">
    <location>
        <begin position="11"/>
        <end position="371"/>
    </location>
</feature>
<dbReference type="PANTHER" id="PTHR10030">
    <property type="entry name" value="ALPHA-L-FUCOSIDASE"/>
    <property type="match status" value="1"/>
</dbReference>
<keyword evidence="9" id="KW-1185">Reference proteome</keyword>
<evidence type="ECO:0000256" key="6">
    <source>
        <dbReference type="ARBA" id="ARBA00023295"/>
    </source>
</evidence>
<gene>
    <name evidence="8" type="ORF">KTH90_24270</name>
</gene>
<comment type="function">
    <text evidence="1">Alpha-L-fucosidase is responsible for hydrolyzing the alpha-1,6-linked fucose joined to the reducing-end N-acetylglucosamine of the carbohydrate moieties of glycoproteins.</text>
</comment>
<evidence type="ECO:0000256" key="3">
    <source>
        <dbReference type="ARBA" id="ARBA00012662"/>
    </source>
</evidence>
<accession>A0ABS6KF02</accession>
<dbReference type="PIRSF" id="PIRSF001092">
    <property type="entry name" value="Alpha-L-fucosidase"/>
    <property type="match status" value="1"/>
</dbReference>